<name>A0AA49IM77_OCHLU</name>
<feature type="signal peptide" evidence="1">
    <location>
        <begin position="1"/>
        <end position="19"/>
    </location>
</feature>
<evidence type="ECO:0000313" key="2">
    <source>
        <dbReference type="EMBL" id="WGN96262.1"/>
    </source>
</evidence>
<organism evidence="2">
    <name type="scientific">Ochrogaster lunifer</name>
    <name type="common">Bag-shelter moth</name>
    <dbReference type="NCBI Taxonomy" id="319761"/>
    <lineage>
        <taxon>Eukaryota</taxon>
        <taxon>Metazoa</taxon>
        <taxon>Ecdysozoa</taxon>
        <taxon>Arthropoda</taxon>
        <taxon>Hexapoda</taxon>
        <taxon>Insecta</taxon>
        <taxon>Pterygota</taxon>
        <taxon>Neoptera</taxon>
        <taxon>Endopterygota</taxon>
        <taxon>Lepidoptera</taxon>
        <taxon>Glossata</taxon>
        <taxon>Ditrysia</taxon>
        <taxon>Noctuoidea</taxon>
        <taxon>Notodontidae</taxon>
        <taxon>Thaumetopoeinae</taxon>
        <taxon>Ochrogaster</taxon>
    </lineage>
</organism>
<evidence type="ECO:0000256" key="1">
    <source>
        <dbReference type="SAM" id="SignalP"/>
    </source>
</evidence>
<dbReference type="EMBL" id="OQ876624">
    <property type="protein sequence ID" value="WGN96262.1"/>
    <property type="molecule type" value="mRNA"/>
</dbReference>
<keyword evidence="1" id="KW-0732">Signal</keyword>
<accession>A0AA49IM77</accession>
<reference evidence="2" key="1">
    <citation type="journal article" date="2023" name="Proteomics">
        <title>Proteome of urticating setae of Ochrogaster lunifer, a processionary caterpillar of medical and veterinary importance, including primary structures of putative toxins.</title>
        <authorList>
            <person name="Walker A.A."/>
            <person name="Perkins L.E."/>
            <person name="Battisti A."/>
            <person name="Zalucki M.P."/>
            <person name="King G.F."/>
        </authorList>
    </citation>
    <scope>NUCLEOTIDE SEQUENCE</scope>
    <source>
        <strain evidence="2">U-TPTX</strain>
    </source>
</reference>
<dbReference type="Gene3D" id="3.30.70.2800">
    <property type="match status" value="1"/>
</dbReference>
<dbReference type="AlphaFoldDB" id="A0AA49IM77"/>
<reference evidence="2" key="2">
    <citation type="submission" date="2023-04" db="EMBL/GenBank/DDBJ databases">
        <authorList>
            <person name="Walker A."/>
            <person name="Perkins L.E."/>
            <person name="Battisti A."/>
            <person name="Zalucki M.P."/>
            <person name="King G.F."/>
        </authorList>
    </citation>
    <scope>NUCLEOTIDE SEQUENCE</scope>
    <source>
        <strain evidence="2">U-TPTX</strain>
        <tissue evidence="2">True setae</tissue>
    </source>
</reference>
<dbReference type="InterPro" id="IPR025061">
    <property type="entry name" value="Diedel"/>
</dbReference>
<dbReference type="Pfam" id="PF13164">
    <property type="entry name" value="Diedel"/>
    <property type="match status" value="1"/>
</dbReference>
<protein>
    <submittedName>
        <fullName evidence="2">Setae polypeptide</fullName>
    </submittedName>
</protein>
<sequence length="141" mass="16323">MKLLFYVFILLTSFVYVNSECCGAYTIYYSLRDNDREKCDTNIPHGYQKEAVDNDGVIGDILWKLDKRRPRCWVSVCYDGRTHPGSYCGHGPCNMFGCNCDGGCITGKPPYSMDPYKNFMDLHEDHVNRARLISEWENWVP</sequence>
<feature type="chain" id="PRO_5041441404" evidence="1">
    <location>
        <begin position="20"/>
        <end position="141"/>
    </location>
</feature>
<proteinExistence type="evidence at transcript level"/>